<organism evidence="1 2">
    <name type="scientific">Meloidogyne enterolobii</name>
    <name type="common">Root-knot nematode worm</name>
    <name type="synonym">Meloidogyne mayaguensis</name>
    <dbReference type="NCBI Taxonomy" id="390850"/>
    <lineage>
        <taxon>Eukaryota</taxon>
        <taxon>Metazoa</taxon>
        <taxon>Ecdysozoa</taxon>
        <taxon>Nematoda</taxon>
        <taxon>Chromadorea</taxon>
        <taxon>Rhabditida</taxon>
        <taxon>Tylenchina</taxon>
        <taxon>Tylenchomorpha</taxon>
        <taxon>Tylenchoidea</taxon>
        <taxon>Meloidogynidae</taxon>
        <taxon>Meloidogyninae</taxon>
        <taxon>Meloidogyne</taxon>
    </lineage>
</organism>
<accession>A0A6V7W6M7</accession>
<dbReference type="EMBL" id="CAJEWN010000442">
    <property type="protein sequence ID" value="CAD2182714.1"/>
    <property type="molecule type" value="Genomic_DNA"/>
</dbReference>
<evidence type="ECO:0000313" key="2">
    <source>
        <dbReference type="Proteomes" id="UP000580250"/>
    </source>
</evidence>
<proteinExistence type="predicted"/>
<protein>
    <submittedName>
        <fullName evidence="1">Uncharacterized protein</fullName>
    </submittedName>
</protein>
<reference evidence="1 2" key="1">
    <citation type="submission" date="2020-08" db="EMBL/GenBank/DDBJ databases">
        <authorList>
            <person name="Koutsovoulos G."/>
            <person name="Danchin GJ E."/>
        </authorList>
    </citation>
    <scope>NUCLEOTIDE SEQUENCE [LARGE SCALE GENOMIC DNA]</scope>
</reference>
<comment type="caution">
    <text evidence="1">The sequence shown here is derived from an EMBL/GenBank/DDBJ whole genome shotgun (WGS) entry which is preliminary data.</text>
</comment>
<dbReference type="AlphaFoldDB" id="A0A6V7W6M7"/>
<dbReference type="Proteomes" id="UP000580250">
    <property type="component" value="Unassembled WGS sequence"/>
</dbReference>
<sequence>MSKMQCAECSNIPACNADTYFEKQMFCWEKDVKKWTPTKGRRVCGESCFIGVDQIEMGFVQGCGSCPSHLEKCANCNTPYCNDKNILPTIKCHYNIPKTKLYKKKVKKCHPMYTHCYIAKDKFGRGNNLNFWFFHFILKKILYSIDGIFLGFNLIVWF</sequence>
<gene>
    <name evidence="1" type="ORF">MENT_LOCUS34953</name>
</gene>
<evidence type="ECO:0000313" key="1">
    <source>
        <dbReference type="EMBL" id="CAD2182714.1"/>
    </source>
</evidence>
<name>A0A6V7W6M7_MELEN</name>